<evidence type="ECO:0008006" key="3">
    <source>
        <dbReference type="Google" id="ProtNLM"/>
    </source>
</evidence>
<accession>A0A846WXJ2</accession>
<keyword evidence="2" id="KW-1185">Reference proteome</keyword>
<reference evidence="1 2" key="1">
    <citation type="submission" date="2020-04" db="EMBL/GenBank/DDBJ databases">
        <title>MicrobeNet Type strains.</title>
        <authorList>
            <person name="Nicholson A.C."/>
        </authorList>
    </citation>
    <scope>NUCLEOTIDE SEQUENCE [LARGE SCALE GENOMIC DNA]</scope>
    <source>
        <strain evidence="1 2">DSM 44113</strain>
    </source>
</reference>
<evidence type="ECO:0000313" key="1">
    <source>
        <dbReference type="EMBL" id="NKY17703.1"/>
    </source>
</evidence>
<name>A0A846WXJ2_9ACTN</name>
<dbReference type="Proteomes" id="UP000582646">
    <property type="component" value="Unassembled WGS sequence"/>
</dbReference>
<protein>
    <recommendedName>
        <fullName evidence="3">DUF3298 domain-containing protein</fullName>
    </recommendedName>
</protein>
<dbReference type="EMBL" id="JAAXOQ010000004">
    <property type="protein sequence ID" value="NKY17703.1"/>
    <property type="molecule type" value="Genomic_DNA"/>
</dbReference>
<dbReference type="AlphaFoldDB" id="A0A846WXJ2"/>
<evidence type="ECO:0000313" key="2">
    <source>
        <dbReference type="Proteomes" id="UP000582646"/>
    </source>
</evidence>
<proteinExistence type="predicted"/>
<comment type="caution">
    <text evidence="1">The sequence shown here is derived from an EMBL/GenBank/DDBJ whole genome shotgun (WGS) entry which is preliminary data.</text>
</comment>
<gene>
    <name evidence="1" type="ORF">HF999_04865</name>
</gene>
<sequence length="151" mass="16190">MPQNGPDTDADDGELSGGYRSGVTRIGSGAVAGRVVVFWYGRGAAHPNNSMGTVVIATRTASPVTVDDLYVDPDAARARLRTIAPGLDPTLRLQNEPLAFETFADWLPTADGLEFYVSVPHVLGDFVPVTVPWNRIADLLKPGVEQMLRAD</sequence>
<organism evidence="1 2">
    <name type="scientific">Tsukamurella spumae</name>
    <dbReference type="NCBI Taxonomy" id="44753"/>
    <lineage>
        <taxon>Bacteria</taxon>
        <taxon>Bacillati</taxon>
        <taxon>Actinomycetota</taxon>
        <taxon>Actinomycetes</taxon>
        <taxon>Mycobacteriales</taxon>
        <taxon>Tsukamurellaceae</taxon>
        <taxon>Tsukamurella</taxon>
    </lineage>
</organism>